<dbReference type="InterPro" id="IPR026587">
    <property type="entry name" value="Sirtuin_class_II"/>
</dbReference>
<keyword evidence="4 5" id="KW-0520">NAD</keyword>
<evidence type="ECO:0000256" key="4">
    <source>
        <dbReference type="ARBA" id="ARBA00023027"/>
    </source>
</evidence>
<dbReference type="AlphaFoldDB" id="W9GE42"/>
<evidence type="ECO:0000256" key="6">
    <source>
        <dbReference type="PROSITE-ProRule" id="PRU00236"/>
    </source>
</evidence>
<dbReference type="RefSeq" id="WP_205620999.1">
    <property type="nucleotide sequence ID" value="NZ_AWQS01000236.1"/>
</dbReference>
<keyword evidence="2 5" id="KW-0479">Metal-binding</keyword>
<dbReference type="Gene3D" id="3.40.50.1220">
    <property type="entry name" value="TPP-binding domain"/>
    <property type="match status" value="1"/>
</dbReference>
<accession>W9GE42</accession>
<dbReference type="Gene3D" id="3.30.1600.10">
    <property type="entry name" value="SIR2/SIRT2 'Small Domain"/>
    <property type="match status" value="1"/>
</dbReference>
<dbReference type="PANTHER" id="PTHR11085">
    <property type="entry name" value="NAD-DEPENDENT PROTEIN DEACYLASE SIRTUIN-5, MITOCHONDRIAL-RELATED"/>
    <property type="match status" value="1"/>
</dbReference>
<feature type="active site" description="Proton acceptor" evidence="5 6">
    <location>
        <position position="140"/>
    </location>
</feature>
<feature type="binding site" evidence="5">
    <location>
        <position position="296"/>
    </location>
    <ligand>
        <name>NAD(+)</name>
        <dbReference type="ChEBI" id="CHEBI:57540"/>
    </ligand>
</feature>
<keyword evidence="1 5" id="KW-0808">Transferase</keyword>
<evidence type="ECO:0000259" key="7">
    <source>
        <dbReference type="PROSITE" id="PS50305"/>
    </source>
</evidence>
<dbReference type="EC" id="2.3.1.286" evidence="5"/>
<feature type="binding site" evidence="5">
    <location>
        <begin position="252"/>
        <end position="254"/>
    </location>
    <ligand>
        <name>NAD(+)</name>
        <dbReference type="ChEBI" id="CHEBI:57540"/>
    </ligand>
</feature>
<keyword evidence="3 5" id="KW-0862">Zinc</keyword>
<dbReference type="PATRIC" id="fig|584657.3.peg.3634"/>
<dbReference type="PROSITE" id="PS50305">
    <property type="entry name" value="SIRTUIN"/>
    <property type="match status" value="1"/>
</dbReference>
<dbReference type="HAMAP" id="MF_01967">
    <property type="entry name" value="Sirtuin_ClassII"/>
    <property type="match status" value="1"/>
</dbReference>
<dbReference type="EMBL" id="AWQS01000236">
    <property type="protein sequence ID" value="EWT04481.1"/>
    <property type="molecule type" value="Genomic_DNA"/>
</dbReference>
<proteinExistence type="inferred from homology"/>
<dbReference type="Pfam" id="PF02146">
    <property type="entry name" value="SIR2"/>
    <property type="match status" value="1"/>
</dbReference>
<dbReference type="InterPro" id="IPR026590">
    <property type="entry name" value="Ssirtuin_cat_dom"/>
</dbReference>
<evidence type="ECO:0000256" key="1">
    <source>
        <dbReference type="ARBA" id="ARBA00022679"/>
    </source>
</evidence>
<protein>
    <recommendedName>
        <fullName evidence="5">NAD-dependent protein deacetylase</fullName>
        <ecNumber evidence="5">2.3.1.286</ecNumber>
    </recommendedName>
    <alternativeName>
        <fullName evidence="5">Regulatory protein SIR2 homolog</fullName>
    </alternativeName>
</protein>
<dbReference type="GO" id="GO:0005737">
    <property type="term" value="C:cytoplasm"/>
    <property type="evidence" value="ECO:0007669"/>
    <property type="project" value="UniProtKB-SubCell"/>
</dbReference>
<reference evidence="9" key="1">
    <citation type="submission" date="2013-08" db="EMBL/GenBank/DDBJ databases">
        <title>Intrasporangium oryzae NRRL B-24470.</title>
        <authorList>
            <person name="Liu H."/>
            <person name="Wang G."/>
        </authorList>
    </citation>
    <scope>NUCLEOTIDE SEQUENCE [LARGE SCALE GENOMIC DNA]</scope>
    <source>
        <strain evidence="9">Q5-1</strain>
    </source>
</reference>
<comment type="caution">
    <text evidence="8">The sequence shown here is derived from an EMBL/GenBank/DDBJ whole genome shotgun (WGS) entry which is preliminary data.</text>
</comment>
<feature type="binding site" evidence="5">
    <location>
        <begin position="122"/>
        <end position="125"/>
    </location>
    <ligand>
        <name>NAD(+)</name>
        <dbReference type="ChEBI" id="CHEBI:57540"/>
    </ligand>
</feature>
<evidence type="ECO:0000313" key="8">
    <source>
        <dbReference type="EMBL" id="EWT04481.1"/>
    </source>
</evidence>
<name>W9GE42_9MICO</name>
<comment type="subcellular location">
    <subcellularLocation>
        <location evidence="5">Cytoplasm</location>
    </subcellularLocation>
</comment>
<dbReference type="Proteomes" id="UP000019494">
    <property type="component" value="Unassembled WGS sequence"/>
</dbReference>
<feature type="domain" description="Deacetylase sirtuin-type" evidence="7">
    <location>
        <begin position="21"/>
        <end position="309"/>
    </location>
</feature>
<keyword evidence="9" id="KW-1185">Reference proteome</keyword>
<organism evidence="8 9">
    <name type="scientific">Intrasporangium chromatireducens Q5-1</name>
    <dbReference type="NCBI Taxonomy" id="584657"/>
    <lineage>
        <taxon>Bacteria</taxon>
        <taxon>Bacillati</taxon>
        <taxon>Actinomycetota</taxon>
        <taxon>Actinomycetes</taxon>
        <taxon>Micrococcales</taxon>
        <taxon>Intrasporangiaceae</taxon>
        <taxon>Intrasporangium</taxon>
    </lineage>
</organism>
<dbReference type="InterPro" id="IPR050134">
    <property type="entry name" value="NAD-dep_sirtuin_deacylases"/>
</dbReference>
<comment type="function">
    <text evidence="5">NAD-dependent protein deacetylase which modulates the activities of several enzymes which are inactive in their acetylated form.</text>
</comment>
<evidence type="ECO:0000256" key="2">
    <source>
        <dbReference type="ARBA" id="ARBA00022723"/>
    </source>
</evidence>
<gene>
    <name evidence="5" type="primary">cobB</name>
    <name evidence="8" type="ORF">N864_12665</name>
</gene>
<comment type="catalytic activity">
    <reaction evidence="5">
        <text>N(6)-acetyl-L-lysyl-[protein] + NAD(+) + H2O = 2''-O-acetyl-ADP-D-ribose + nicotinamide + L-lysyl-[protein]</text>
        <dbReference type="Rhea" id="RHEA:43636"/>
        <dbReference type="Rhea" id="RHEA-COMP:9752"/>
        <dbReference type="Rhea" id="RHEA-COMP:10731"/>
        <dbReference type="ChEBI" id="CHEBI:15377"/>
        <dbReference type="ChEBI" id="CHEBI:17154"/>
        <dbReference type="ChEBI" id="CHEBI:29969"/>
        <dbReference type="ChEBI" id="CHEBI:57540"/>
        <dbReference type="ChEBI" id="CHEBI:61930"/>
        <dbReference type="ChEBI" id="CHEBI:83767"/>
        <dbReference type="EC" id="2.3.1.286"/>
    </reaction>
</comment>
<comment type="cofactor">
    <cofactor evidence="5">
        <name>Zn(2+)</name>
        <dbReference type="ChEBI" id="CHEBI:29105"/>
    </cofactor>
    <text evidence="5">Binds 1 zinc ion per subunit.</text>
</comment>
<feature type="binding site" evidence="5 6">
    <location>
        <position position="148"/>
    </location>
    <ligand>
        <name>Zn(2+)</name>
        <dbReference type="ChEBI" id="CHEBI:29105"/>
    </ligand>
</feature>
<dbReference type="GO" id="GO:0008270">
    <property type="term" value="F:zinc ion binding"/>
    <property type="evidence" value="ECO:0007669"/>
    <property type="project" value="UniProtKB-UniRule"/>
</dbReference>
<feature type="binding site" evidence="5 6">
    <location>
        <position position="151"/>
    </location>
    <ligand>
        <name>Zn(2+)</name>
        <dbReference type="ChEBI" id="CHEBI:29105"/>
    </ligand>
</feature>
<dbReference type="SUPFAM" id="SSF52467">
    <property type="entry name" value="DHS-like NAD/FAD-binding domain"/>
    <property type="match status" value="1"/>
</dbReference>
<keyword evidence="5" id="KW-0963">Cytoplasm</keyword>
<dbReference type="GO" id="GO:0070403">
    <property type="term" value="F:NAD+ binding"/>
    <property type="evidence" value="ECO:0007669"/>
    <property type="project" value="UniProtKB-UniRule"/>
</dbReference>
<dbReference type="InterPro" id="IPR003000">
    <property type="entry name" value="Sirtuin"/>
</dbReference>
<comment type="caution">
    <text evidence="5">Lacks conserved residue(s) required for the propagation of feature annotation.</text>
</comment>
<dbReference type="GO" id="GO:0017136">
    <property type="term" value="F:histone deacetylase activity, NAD-dependent"/>
    <property type="evidence" value="ECO:0007669"/>
    <property type="project" value="TreeGrafter"/>
</dbReference>
<evidence type="ECO:0000313" key="9">
    <source>
        <dbReference type="Proteomes" id="UP000019494"/>
    </source>
</evidence>
<evidence type="ECO:0000256" key="5">
    <source>
        <dbReference type="HAMAP-Rule" id="MF_01967"/>
    </source>
</evidence>
<dbReference type="InterPro" id="IPR026591">
    <property type="entry name" value="Sirtuin_cat_small_dom_sf"/>
</dbReference>
<feature type="binding site" evidence="5 6">
    <location>
        <position position="214"/>
    </location>
    <ligand>
        <name>Zn(2+)</name>
        <dbReference type="ChEBI" id="CHEBI:29105"/>
    </ligand>
</feature>
<dbReference type="PANTHER" id="PTHR11085:SF10">
    <property type="entry name" value="NAD-DEPENDENT PROTEIN DEACYLASE SIRTUIN-5, MITOCHONDRIAL-RELATED"/>
    <property type="match status" value="1"/>
</dbReference>
<evidence type="ECO:0000256" key="3">
    <source>
        <dbReference type="ARBA" id="ARBA00022833"/>
    </source>
</evidence>
<comment type="similarity">
    <text evidence="5">Belongs to the sirtuin family. Class II subfamily.</text>
</comment>
<dbReference type="InterPro" id="IPR029035">
    <property type="entry name" value="DHS-like_NAD/FAD-binding_dom"/>
</dbReference>
<sequence length="309" mass="32917">MSESRPVVTARLATSRVLPLETTDLGTLDDLVDLVSAGGLVVLSGAGISTDSGIPDYRGPDGTRRVEPMTYGQFTGSSEARRRYWARSYIGWQRFNAARPNSNHRHVSALEQAGYVDAVITQNVDGLHQAAGSQDVLELHGSLDRAVCLTCGEVASRASLHERMTQANPGFMERFAAAGHTVGSQWGEQVRPDGDIVLADELVASFHAPRCLVCGHDSVKPDVVFFGESVPKTLVDESFRLVESAGALLVLGSSLAVMSGYRFVRRARQVGVPVAIVTQSATRGDADASIRIHAPLAPTLDALGAALEP</sequence>
<feature type="binding site" evidence="5 6">
    <location>
        <position position="211"/>
    </location>
    <ligand>
        <name>Zn(2+)</name>
        <dbReference type="ChEBI" id="CHEBI:29105"/>
    </ligand>
</feature>